<dbReference type="Proteomes" id="UP000013165">
    <property type="component" value="Unassembled WGS sequence"/>
</dbReference>
<evidence type="ECO:0000256" key="4">
    <source>
        <dbReference type="PIRSR" id="PIRSR603782-2"/>
    </source>
</evidence>
<dbReference type="SUPFAM" id="SSF52833">
    <property type="entry name" value="Thioredoxin-like"/>
    <property type="match status" value="1"/>
</dbReference>
<dbReference type="CDD" id="cd02968">
    <property type="entry name" value="SCO"/>
    <property type="match status" value="1"/>
</dbReference>
<dbReference type="STRING" id="626887.J057_16625"/>
<dbReference type="PATRIC" id="fig|626887.3.peg.3323"/>
<feature type="transmembrane region" description="Helical" evidence="5">
    <location>
        <begin position="245"/>
        <end position="264"/>
    </location>
</feature>
<feature type="signal peptide" evidence="6">
    <location>
        <begin position="1"/>
        <end position="27"/>
    </location>
</feature>
<gene>
    <name evidence="8" type="ORF">J057_16625</name>
</gene>
<dbReference type="RefSeq" id="WP_004581266.1">
    <property type="nucleotide sequence ID" value="NZ_AP028878.1"/>
</dbReference>
<keyword evidence="5" id="KW-0812">Transmembrane</keyword>
<evidence type="ECO:0000313" key="8">
    <source>
        <dbReference type="EMBL" id="ENO13041.1"/>
    </source>
</evidence>
<keyword evidence="9" id="KW-1185">Reference proteome</keyword>
<dbReference type="EMBL" id="APLQ01000014">
    <property type="protein sequence ID" value="ENO13041.1"/>
    <property type="molecule type" value="Genomic_DNA"/>
</dbReference>
<keyword evidence="5" id="KW-1133">Transmembrane helix</keyword>
<accession>N6WNE3</accession>
<dbReference type="HOGENOM" id="CLU_058434_2_0_6"/>
<evidence type="ECO:0000259" key="7">
    <source>
        <dbReference type="PROSITE" id="PS51352"/>
    </source>
</evidence>
<evidence type="ECO:0000256" key="2">
    <source>
        <dbReference type="ARBA" id="ARBA00023008"/>
    </source>
</evidence>
<protein>
    <submittedName>
        <fullName evidence="8">SCO family protein</fullName>
    </submittedName>
</protein>
<keyword evidence="3" id="KW-0479">Metal-binding</keyword>
<evidence type="ECO:0000313" key="9">
    <source>
        <dbReference type="Proteomes" id="UP000013165"/>
    </source>
</evidence>
<dbReference type="PANTHER" id="PTHR12151">
    <property type="entry name" value="ELECTRON TRANSPORT PROTIN SCO1/SENC FAMILY MEMBER"/>
    <property type="match status" value="1"/>
</dbReference>
<evidence type="ECO:0000256" key="1">
    <source>
        <dbReference type="ARBA" id="ARBA00010996"/>
    </source>
</evidence>
<dbReference type="AlphaFoldDB" id="N6WNE3"/>
<feature type="binding site" evidence="3">
    <location>
        <position position="178"/>
    </location>
    <ligand>
        <name>Cu cation</name>
        <dbReference type="ChEBI" id="CHEBI:23378"/>
    </ligand>
</feature>
<sequence length="270" mass="29758">MIRILLGTRRALAVGALLLLAALQAVAESGHDVKTAEQRLKQVAFEQRIGEPLPEDITFVDRYGEPVTIGQLVKGKPMVLVMSWFDCPNLCPMLLGRLAETAEKLAFGPDEYQVVTVSIDPGEGPEEAQAVQRRMASRNGELVANWRFLSGDQSAIDRLAAAVGFEYVYDAEHDRYAHPAGLVIVDPDGTINRYLFGIDPKAPDLRLALLDAGKGEVGSPVDQVVLRCYRFNVESGQYNLAVMRLLQASGGVFVGAMVVIFFWLRRRERS</sequence>
<keyword evidence="2 3" id="KW-0186">Copper</keyword>
<keyword evidence="5" id="KW-0472">Membrane</keyword>
<dbReference type="InterPro" id="IPR013766">
    <property type="entry name" value="Thioredoxin_domain"/>
</dbReference>
<reference evidence="8 9" key="1">
    <citation type="journal article" date="2013" name="Genome Announc.">
        <title>Genome Sequence of the Polycyclic Aromatic Hydrocarbon-Degrading Bacterium Strain Marinobacter nanhaiticus D15-8WT.</title>
        <authorList>
            <person name="Cui Z."/>
            <person name="Gao W."/>
            <person name="Li Q."/>
            <person name="Xu G."/>
            <person name="Zheng L."/>
        </authorList>
    </citation>
    <scope>NUCLEOTIDE SEQUENCE [LARGE SCALE GENOMIC DNA]</scope>
    <source>
        <strain evidence="8 9">D15-8W</strain>
    </source>
</reference>
<dbReference type="InterPro" id="IPR036249">
    <property type="entry name" value="Thioredoxin-like_sf"/>
</dbReference>
<evidence type="ECO:0000256" key="5">
    <source>
        <dbReference type="SAM" id="Phobius"/>
    </source>
</evidence>
<evidence type="ECO:0000256" key="6">
    <source>
        <dbReference type="SAM" id="SignalP"/>
    </source>
</evidence>
<comment type="similarity">
    <text evidence="1">Belongs to the SCO1/2 family.</text>
</comment>
<dbReference type="InterPro" id="IPR003782">
    <property type="entry name" value="SCO1/SenC"/>
</dbReference>
<feature type="domain" description="Thioredoxin" evidence="7">
    <location>
        <begin position="47"/>
        <end position="215"/>
    </location>
</feature>
<dbReference type="eggNOG" id="COG1999">
    <property type="taxonomic scope" value="Bacteria"/>
</dbReference>
<feature type="chain" id="PRO_5004127240" evidence="6">
    <location>
        <begin position="28"/>
        <end position="270"/>
    </location>
</feature>
<keyword evidence="4" id="KW-1015">Disulfide bond</keyword>
<organism evidence="8 9">
    <name type="scientific">Marinobacter nanhaiticus D15-8W</name>
    <dbReference type="NCBI Taxonomy" id="626887"/>
    <lineage>
        <taxon>Bacteria</taxon>
        <taxon>Pseudomonadati</taxon>
        <taxon>Pseudomonadota</taxon>
        <taxon>Gammaproteobacteria</taxon>
        <taxon>Pseudomonadales</taxon>
        <taxon>Marinobacteraceae</taxon>
        <taxon>Marinobacter</taxon>
    </lineage>
</organism>
<dbReference type="OrthoDB" id="9786756at2"/>
<feature type="binding site" evidence="3">
    <location>
        <position position="91"/>
    </location>
    <ligand>
        <name>Cu cation</name>
        <dbReference type="ChEBI" id="CHEBI:23378"/>
    </ligand>
</feature>
<keyword evidence="6" id="KW-0732">Signal</keyword>
<proteinExistence type="inferred from homology"/>
<dbReference type="Gene3D" id="3.40.30.10">
    <property type="entry name" value="Glutaredoxin"/>
    <property type="match status" value="1"/>
</dbReference>
<feature type="binding site" evidence="3">
    <location>
        <position position="87"/>
    </location>
    <ligand>
        <name>Cu cation</name>
        <dbReference type="ChEBI" id="CHEBI:23378"/>
    </ligand>
</feature>
<feature type="disulfide bond" description="Redox-active" evidence="4">
    <location>
        <begin position="87"/>
        <end position="91"/>
    </location>
</feature>
<dbReference type="Pfam" id="PF02630">
    <property type="entry name" value="SCO1-SenC"/>
    <property type="match status" value="1"/>
</dbReference>
<dbReference type="GO" id="GO:0046872">
    <property type="term" value="F:metal ion binding"/>
    <property type="evidence" value="ECO:0007669"/>
    <property type="project" value="UniProtKB-KW"/>
</dbReference>
<dbReference type="PANTHER" id="PTHR12151:SF8">
    <property type="entry name" value="THIOREDOXIN DOMAIN-CONTAINING PROTEIN"/>
    <property type="match status" value="1"/>
</dbReference>
<evidence type="ECO:0000256" key="3">
    <source>
        <dbReference type="PIRSR" id="PIRSR603782-1"/>
    </source>
</evidence>
<comment type="caution">
    <text evidence="8">The sequence shown here is derived from an EMBL/GenBank/DDBJ whole genome shotgun (WGS) entry which is preliminary data.</text>
</comment>
<dbReference type="PROSITE" id="PS51352">
    <property type="entry name" value="THIOREDOXIN_2"/>
    <property type="match status" value="1"/>
</dbReference>
<name>N6WNE3_9GAMM</name>